<protein>
    <submittedName>
        <fullName evidence="2">Uncharacterized protein</fullName>
    </submittedName>
</protein>
<keyword evidence="3" id="KW-1185">Reference proteome</keyword>
<name>M1V9W6_CYAM1</name>
<dbReference type="EMBL" id="AP006498">
    <property type="protein sequence ID" value="BAM81779.1"/>
    <property type="molecule type" value="Genomic_DNA"/>
</dbReference>
<dbReference type="AlphaFoldDB" id="M1V9W6"/>
<dbReference type="KEGG" id="cme:CYME_CMP364C"/>
<evidence type="ECO:0000256" key="1">
    <source>
        <dbReference type="SAM" id="MobiDB-lite"/>
    </source>
</evidence>
<dbReference type="OrthoDB" id="10494532at2759"/>
<dbReference type="RefSeq" id="XP_005537815.1">
    <property type="nucleotide sequence ID" value="XM_005537758.1"/>
</dbReference>
<feature type="compositionally biased region" description="Polar residues" evidence="1">
    <location>
        <begin position="1"/>
        <end position="12"/>
    </location>
</feature>
<reference evidence="2 3" key="1">
    <citation type="journal article" date="2004" name="Nature">
        <title>Genome sequence of the ultrasmall unicellular red alga Cyanidioschyzon merolae 10D.</title>
        <authorList>
            <person name="Matsuzaki M."/>
            <person name="Misumi O."/>
            <person name="Shin-i T."/>
            <person name="Maruyama S."/>
            <person name="Takahara M."/>
            <person name="Miyagishima S."/>
            <person name="Mori T."/>
            <person name="Nishida K."/>
            <person name="Yagisawa F."/>
            <person name="Nishida K."/>
            <person name="Yoshida Y."/>
            <person name="Nishimura Y."/>
            <person name="Nakao S."/>
            <person name="Kobayashi T."/>
            <person name="Momoyama Y."/>
            <person name="Higashiyama T."/>
            <person name="Minoda A."/>
            <person name="Sano M."/>
            <person name="Nomoto H."/>
            <person name="Oishi K."/>
            <person name="Hayashi H."/>
            <person name="Ohta F."/>
            <person name="Nishizaka S."/>
            <person name="Haga S."/>
            <person name="Miura S."/>
            <person name="Morishita T."/>
            <person name="Kabeya Y."/>
            <person name="Terasawa K."/>
            <person name="Suzuki Y."/>
            <person name="Ishii Y."/>
            <person name="Asakawa S."/>
            <person name="Takano H."/>
            <person name="Ohta N."/>
            <person name="Kuroiwa H."/>
            <person name="Tanaka K."/>
            <person name="Shimizu N."/>
            <person name="Sugano S."/>
            <person name="Sato N."/>
            <person name="Nozaki H."/>
            <person name="Ogasawara N."/>
            <person name="Kohara Y."/>
            <person name="Kuroiwa T."/>
        </authorList>
    </citation>
    <scope>NUCLEOTIDE SEQUENCE [LARGE SCALE GENOMIC DNA]</scope>
    <source>
        <strain evidence="2 3">10D</strain>
    </source>
</reference>
<gene>
    <name evidence="2" type="ORF">CYME_CMP364C</name>
</gene>
<feature type="region of interest" description="Disordered" evidence="1">
    <location>
        <begin position="221"/>
        <end position="263"/>
    </location>
</feature>
<feature type="compositionally biased region" description="Basic and acidic residues" evidence="1">
    <location>
        <begin position="13"/>
        <end position="26"/>
    </location>
</feature>
<proteinExistence type="predicted"/>
<reference evidence="2 3" key="2">
    <citation type="journal article" date="2007" name="BMC Biol.">
        <title>A 100%-complete sequence reveals unusually simple genomic features in the hot-spring red alga Cyanidioschyzon merolae.</title>
        <authorList>
            <person name="Nozaki H."/>
            <person name="Takano H."/>
            <person name="Misumi O."/>
            <person name="Terasawa K."/>
            <person name="Matsuzaki M."/>
            <person name="Maruyama S."/>
            <person name="Nishida K."/>
            <person name="Yagisawa F."/>
            <person name="Yoshida Y."/>
            <person name="Fujiwara T."/>
            <person name="Takio S."/>
            <person name="Tamura K."/>
            <person name="Chung S.J."/>
            <person name="Nakamura S."/>
            <person name="Kuroiwa H."/>
            <person name="Tanaka K."/>
            <person name="Sato N."/>
            <person name="Kuroiwa T."/>
        </authorList>
    </citation>
    <scope>NUCLEOTIDE SEQUENCE [LARGE SCALE GENOMIC DNA]</scope>
    <source>
        <strain evidence="2 3">10D</strain>
    </source>
</reference>
<sequence>MQTAIESYLSQASKDESKGPKKARQERNRRKREAPDEPAPSSSEEHAQVDTVPAGVPDAATELDVPSGMSAETPPLRNAARADESSEPSGDVLWLQLRIDRIKKESEKTALLVFENDEFDLAGDTGTIGCVQWSHNADSGAVRLCLDLKGVVYETRTFSLCGSALAVDPTSQRVEAVLHDITYSIPTNVADERAQLIRGKIEPYTGAGSIAADNADTTWTVTAAPDDSSTASNAGTSGHRKEPPADSETGESAVSSGGHAASH</sequence>
<dbReference type="GeneID" id="16996071"/>
<evidence type="ECO:0000313" key="2">
    <source>
        <dbReference type="EMBL" id="BAM81779.1"/>
    </source>
</evidence>
<evidence type="ECO:0000313" key="3">
    <source>
        <dbReference type="Proteomes" id="UP000007014"/>
    </source>
</evidence>
<organism evidence="2 3">
    <name type="scientific">Cyanidioschyzon merolae (strain NIES-3377 / 10D)</name>
    <name type="common">Unicellular red alga</name>
    <dbReference type="NCBI Taxonomy" id="280699"/>
    <lineage>
        <taxon>Eukaryota</taxon>
        <taxon>Rhodophyta</taxon>
        <taxon>Bangiophyceae</taxon>
        <taxon>Cyanidiales</taxon>
        <taxon>Cyanidiaceae</taxon>
        <taxon>Cyanidioschyzon</taxon>
    </lineage>
</organism>
<feature type="compositionally biased region" description="Low complexity" evidence="1">
    <location>
        <begin position="252"/>
        <end position="263"/>
    </location>
</feature>
<feature type="region of interest" description="Disordered" evidence="1">
    <location>
        <begin position="1"/>
        <end position="87"/>
    </location>
</feature>
<dbReference type="Proteomes" id="UP000007014">
    <property type="component" value="Chromosome 16"/>
</dbReference>
<feature type="compositionally biased region" description="Polar residues" evidence="1">
    <location>
        <begin position="221"/>
        <end position="236"/>
    </location>
</feature>
<accession>M1V9W6</accession>